<keyword evidence="3" id="KW-1185">Reference proteome</keyword>
<feature type="region of interest" description="Disordered" evidence="1">
    <location>
        <begin position="31"/>
        <end position="67"/>
    </location>
</feature>
<comment type="caution">
    <text evidence="2">The sequence shown here is derived from an EMBL/GenBank/DDBJ whole genome shotgun (WGS) entry which is preliminary data.</text>
</comment>
<reference evidence="2 3" key="1">
    <citation type="journal article" date="2018" name="Front. Plant Sci.">
        <title>Red Clover (Trifolium pratense) and Zigzag Clover (T. medium) - A Picture of Genomic Similarities and Differences.</title>
        <authorList>
            <person name="Dluhosova J."/>
            <person name="Istvanek J."/>
            <person name="Nedelnik J."/>
            <person name="Repkova J."/>
        </authorList>
    </citation>
    <scope>NUCLEOTIDE SEQUENCE [LARGE SCALE GENOMIC DNA]</scope>
    <source>
        <strain evidence="3">cv. 10/8</strain>
        <tissue evidence="2">Leaf</tissue>
    </source>
</reference>
<evidence type="ECO:0000313" key="3">
    <source>
        <dbReference type="Proteomes" id="UP000265520"/>
    </source>
</evidence>
<dbReference type="EMBL" id="LXQA011408390">
    <property type="protein sequence ID" value="MCI96209.1"/>
    <property type="molecule type" value="Genomic_DNA"/>
</dbReference>
<evidence type="ECO:0000256" key="1">
    <source>
        <dbReference type="SAM" id="MobiDB-lite"/>
    </source>
</evidence>
<proteinExistence type="predicted"/>
<feature type="compositionally biased region" description="Basic residues" evidence="1">
    <location>
        <begin position="57"/>
        <end position="67"/>
    </location>
</feature>
<dbReference type="Proteomes" id="UP000265520">
    <property type="component" value="Unassembled WGS sequence"/>
</dbReference>
<feature type="non-terminal residue" evidence="2">
    <location>
        <position position="1"/>
    </location>
</feature>
<evidence type="ECO:0000313" key="2">
    <source>
        <dbReference type="EMBL" id="MCI96209.1"/>
    </source>
</evidence>
<accession>A0A392W8V0</accession>
<protein>
    <submittedName>
        <fullName evidence="2">Uncharacterized protein</fullName>
    </submittedName>
</protein>
<name>A0A392W8V0_9FABA</name>
<organism evidence="2 3">
    <name type="scientific">Trifolium medium</name>
    <dbReference type="NCBI Taxonomy" id="97028"/>
    <lineage>
        <taxon>Eukaryota</taxon>
        <taxon>Viridiplantae</taxon>
        <taxon>Streptophyta</taxon>
        <taxon>Embryophyta</taxon>
        <taxon>Tracheophyta</taxon>
        <taxon>Spermatophyta</taxon>
        <taxon>Magnoliopsida</taxon>
        <taxon>eudicotyledons</taxon>
        <taxon>Gunneridae</taxon>
        <taxon>Pentapetalae</taxon>
        <taxon>rosids</taxon>
        <taxon>fabids</taxon>
        <taxon>Fabales</taxon>
        <taxon>Fabaceae</taxon>
        <taxon>Papilionoideae</taxon>
        <taxon>50 kb inversion clade</taxon>
        <taxon>NPAAA clade</taxon>
        <taxon>Hologalegina</taxon>
        <taxon>IRL clade</taxon>
        <taxon>Trifolieae</taxon>
        <taxon>Trifolium</taxon>
    </lineage>
</organism>
<feature type="non-terminal residue" evidence="2">
    <location>
        <position position="67"/>
    </location>
</feature>
<sequence>PDLVFDGDDLSWLDVDIASGDVEPTINTRRQVALQQKKATTPAPRLPQHSASSSRTNPKRKVVAAAT</sequence>
<dbReference type="AlphaFoldDB" id="A0A392W8V0"/>